<sequence length="123" mass="13269">MRDFSNWSQWCNLLYQGFSPKLPVTGPRSLQRYGDTMARQVAWASLWGPLSILGTDIQAPSPDRGGLTALLCLHMTLLTAADLDGAGRQTLTWIARAVVRAVVSSARVRLGLRGDVATSGPST</sequence>
<comment type="caution">
    <text evidence="1">The sequence shown here is derived from an EMBL/GenBank/DDBJ whole genome shotgun (WGS) entry which is preliminary data.</text>
</comment>
<name>A0AA36JAA0_9DINO</name>
<evidence type="ECO:0000313" key="2">
    <source>
        <dbReference type="Proteomes" id="UP001178507"/>
    </source>
</evidence>
<dbReference type="AlphaFoldDB" id="A0AA36JAA0"/>
<keyword evidence="2" id="KW-1185">Reference proteome</keyword>
<dbReference type="Proteomes" id="UP001178507">
    <property type="component" value="Unassembled WGS sequence"/>
</dbReference>
<protein>
    <submittedName>
        <fullName evidence="1">Uncharacterized protein</fullName>
    </submittedName>
</protein>
<gene>
    <name evidence="1" type="ORF">EVOR1521_LOCUS25001</name>
</gene>
<dbReference type="EMBL" id="CAUJNA010003437">
    <property type="protein sequence ID" value="CAJ1402011.1"/>
    <property type="molecule type" value="Genomic_DNA"/>
</dbReference>
<reference evidence="1" key="1">
    <citation type="submission" date="2023-08" db="EMBL/GenBank/DDBJ databases">
        <authorList>
            <person name="Chen Y."/>
            <person name="Shah S."/>
            <person name="Dougan E. K."/>
            <person name="Thang M."/>
            <person name="Chan C."/>
        </authorList>
    </citation>
    <scope>NUCLEOTIDE SEQUENCE</scope>
</reference>
<organism evidence="1 2">
    <name type="scientific">Effrenium voratum</name>
    <dbReference type="NCBI Taxonomy" id="2562239"/>
    <lineage>
        <taxon>Eukaryota</taxon>
        <taxon>Sar</taxon>
        <taxon>Alveolata</taxon>
        <taxon>Dinophyceae</taxon>
        <taxon>Suessiales</taxon>
        <taxon>Symbiodiniaceae</taxon>
        <taxon>Effrenium</taxon>
    </lineage>
</organism>
<accession>A0AA36JAA0</accession>
<proteinExistence type="predicted"/>
<evidence type="ECO:0000313" key="1">
    <source>
        <dbReference type="EMBL" id="CAJ1402011.1"/>
    </source>
</evidence>